<dbReference type="InterPro" id="IPR002156">
    <property type="entry name" value="RNaseH_domain"/>
</dbReference>
<dbReference type="Proteomes" id="UP000032522">
    <property type="component" value="Unassembled WGS sequence"/>
</dbReference>
<dbReference type="Pfam" id="PF13456">
    <property type="entry name" value="RVT_3"/>
    <property type="match status" value="1"/>
</dbReference>
<reference evidence="2 3" key="1">
    <citation type="submission" date="2015-01" db="EMBL/GenBank/DDBJ databases">
        <authorList>
            <person name="Filippidou S."/>
            <person name="Jeanneret N."/>
            <person name="Russel-Delif L."/>
            <person name="Junier T."/>
            <person name="Wunderlin T."/>
            <person name="Molina V."/>
            <person name="Johnson S.L."/>
            <person name="Davenport K.W."/>
            <person name="Chain P.S."/>
            <person name="Dorador C."/>
            <person name="Junier P."/>
        </authorList>
    </citation>
    <scope>NUCLEOTIDE SEQUENCE [LARGE SCALE GENOMIC DNA]</scope>
    <source>
        <strain evidence="2 3">Et7/4</strain>
    </source>
</reference>
<accession>A0A0D8BTF4</accession>
<dbReference type="InterPro" id="IPR012337">
    <property type="entry name" value="RNaseH-like_sf"/>
</dbReference>
<dbReference type="SUPFAM" id="SSF53098">
    <property type="entry name" value="Ribonuclease H-like"/>
    <property type="match status" value="1"/>
</dbReference>
<sequence length="221" mass="25471">MDVQIHWTYITPKKQEAFLVSDWVDAKKALALADDFEKTGRTKTVEFVDRNGTVWSKKELQKLLEEIAGEPHEIVVYFDGGFDHETSEGGAGAVVYYKQNDHHYRLRANRKLSEIKSNNEAEYAAFWFVMQLLEELGVHHLPVTFRGDSHVVLKQLSGDWPCFEDDFNIWLDRIEAKMRELGIEPAYEPISRKQNKEADSLAQKALRGQIITSRTELTEKG</sequence>
<gene>
    <name evidence="2" type="ORF">LG52_1709</name>
</gene>
<dbReference type="CDD" id="cd09279">
    <property type="entry name" value="RNase_HI_like"/>
    <property type="match status" value="1"/>
</dbReference>
<dbReference type="InterPro" id="IPR036397">
    <property type="entry name" value="RNaseH_sf"/>
</dbReference>
<organism evidence="2 3">
    <name type="scientific">Geobacillus kaustophilus</name>
    <dbReference type="NCBI Taxonomy" id="1462"/>
    <lineage>
        <taxon>Bacteria</taxon>
        <taxon>Bacillati</taxon>
        <taxon>Bacillota</taxon>
        <taxon>Bacilli</taxon>
        <taxon>Bacillales</taxon>
        <taxon>Anoxybacillaceae</taxon>
        <taxon>Geobacillus</taxon>
        <taxon>Geobacillus thermoleovorans group</taxon>
    </lineage>
</organism>
<dbReference type="RefSeq" id="WP_044731617.1">
    <property type="nucleotide sequence ID" value="NZ_JYBP01000003.1"/>
</dbReference>
<proteinExistence type="predicted"/>
<dbReference type="NCBIfam" id="NF005822">
    <property type="entry name" value="PRK07708.1"/>
    <property type="match status" value="1"/>
</dbReference>
<comment type="caution">
    <text evidence="2">The sequence shown here is derived from an EMBL/GenBank/DDBJ whole genome shotgun (WGS) entry which is preliminary data.</text>
</comment>
<dbReference type="GO" id="GO:0003676">
    <property type="term" value="F:nucleic acid binding"/>
    <property type="evidence" value="ECO:0007669"/>
    <property type="project" value="InterPro"/>
</dbReference>
<protein>
    <submittedName>
        <fullName evidence="2">RNase H family protein</fullName>
    </submittedName>
</protein>
<dbReference type="AlphaFoldDB" id="A0A0D8BTF4"/>
<name>A0A0D8BTF4_GEOKU</name>
<feature type="domain" description="RNase H type-1" evidence="1">
    <location>
        <begin position="70"/>
        <end position="207"/>
    </location>
</feature>
<dbReference type="PANTHER" id="PTHR46387">
    <property type="entry name" value="POLYNUCLEOTIDYL TRANSFERASE, RIBONUCLEASE H-LIKE SUPERFAMILY PROTEIN"/>
    <property type="match status" value="1"/>
</dbReference>
<dbReference type="Gene3D" id="3.30.420.10">
    <property type="entry name" value="Ribonuclease H-like superfamily/Ribonuclease H"/>
    <property type="match status" value="1"/>
</dbReference>
<evidence type="ECO:0000313" key="3">
    <source>
        <dbReference type="Proteomes" id="UP000032522"/>
    </source>
</evidence>
<evidence type="ECO:0000259" key="1">
    <source>
        <dbReference type="PROSITE" id="PS50879"/>
    </source>
</evidence>
<dbReference type="PATRIC" id="fig|1462.6.peg.1931"/>
<dbReference type="OrthoDB" id="2680098at2"/>
<dbReference type="EMBL" id="JYBP01000003">
    <property type="protein sequence ID" value="KJE27249.1"/>
    <property type="molecule type" value="Genomic_DNA"/>
</dbReference>
<dbReference type="PROSITE" id="PS50879">
    <property type="entry name" value="RNASE_H_1"/>
    <property type="match status" value="1"/>
</dbReference>
<dbReference type="GO" id="GO:0004523">
    <property type="term" value="F:RNA-DNA hybrid ribonuclease activity"/>
    <property type="evidence" value="ECO:0007669"/>
    <property type="project" value="InterPro"/>
</dbReference>
<evidence type="ECO:0000313" key="2">
    <source>
        <dbReference type="EMBL" id="KJE27249.1"/>
    </source>
</evidence>
<dbReference type="PANTHER" id="PTHR46387:SF2">
    <property type="entry name" value="RIBONUCLEASE HI"/>
    <property type="match status" value="1"/>
</dbReference>